<organism evidence="2">
    <name type="scientific">Megaviridae environmental sample</name>
    <dbReference type="NCBI Taxonomy" id="1737588"/>
    <lineage>
        <taxon>Viruses</taxon>
        <taxon>Varidnaviria</taxon>
        <taxon>Bamfordvirae</taxon>
        <taxon>Nucleocytoviricota</taxon>
        <taxon>Megaviricetes</taxon>
        <taxon>Imitervirales</taxon>
        <taxon>Mimiviridae</taxon>
        <taxon>environmental samples</taxon>
    </lineage>
</organism>
<feature type="transmembrane region" description="Helical" evidence="1">
    <location>
        <begin position="6"/>
        <end position="25"/>
    </location>
</feature>
<keyword evidence="1" id="KW-1133">Transmembrane helix</keyword>
<dbReference type="EMBL" id="MN448295">
    <property type="protein sequence ID" value="QFG74862.1"/>
    <property type="molecule type" value="Genomic_DNA"/>
</dbReference>
<proteinExistence type="predicted"/>
<feature type="transmembrane region" description="Helical" evidence="1">
    <location>
        <begin position="93"/>
        <end position="114"/>
    </location>
</feature>
<name>A0A5J6VL61_9VIRU</name>
<reference evidence="2" key="1">
    <citation type="journal article" date="2019" name="Philos. Trans. R. Soc. Lond., B, Biol. Sci.">
        <title>Targeted metagenomic recovery of four divergent viruses reveals shared and distinctive characteristics of giant viruses of marine eukaryotes.</title>
        <authorList>
            <person name="Needham D.M."/>
            <person name="Poirier C."/>
            <person name="Hehenberger E."/>
            <person name="Jimenez V."/>
            <person name="Swalwell J.E."/>
            <person name="Santoro A.E."/>
            <person name="Worden A.Z."/>
        </authorList>
    </citation>
    <scope>NUCLEOTIDE SEQUENCE</scope>
    <source>
        <strain evidence="2">OPacV-421</strain>
    </source>
</reference>
<keyword evidence="1" id="KW-0812">Transmembrane</keyword>
<accession>A0A5J6VL61</accession>
<feature type="transmembrane region" description="Helical" evidence="1">
    <location>
        <begin position="120"/>
        <end position="139"/>
    </location>
</feature>
<sequence length="145" mass="16429">MDPQGFGLSNGVITILALLAGFTAANTDKISIICALVSLLITDPLSDSYSIYVASDEENRFEIFTQTWIYQVVVQAIFLLIVIFTPKKYMFKLACLIGLIIIGFDFFSRITNIIDIFKQLAIMIIIIVFTYYIESVIVTKKYLFK</sequence>
<feature type="transmembrane region" description="Helical" evidence="1">
    <location>
        <begin position="67"/>
        <end position="86"/>
    </location>
</feature>
<evidence type="ECO:0000313" key="2">
    <source>
        <dbReference type="EMBL" id="QFG74862.1"/>
    </source>
</evidence>
<keyword evidence="1" id="KW-0472">Membrane</keyword>
<protein>
    <submittedName>
        <fullName evidence="2">Uncharacterized protein</fullName>
    </submittedName>
</protein>
<evidence type="ECO:0000256" key="1">
    <source>
        <dbReference type="SAM" id="Phobius"/>
    </source>
</evidence>
<feature type="transmembrane region" description="Helical" evidence="1">
    <location>
        <begin position="32"/>
        <end position="55"/>
    </location>
</feature>